<evidence type="ECO:0000256" key="2">
    <source>
        <dbReference type="ARBA" id="ARBA00012513"/>
    </source>
</evidence>
<keyword evidence="6 14" id="KW-0418">Kinase</keyword>
<name>A0ABM4D4L7_HYDVU</name>
<keyword evidence="4" id="KW-0808">Transferase</keyword>
<dbReference type="SUPFAM" id="SSF56112">
    <property type="entry name" value="Protein kinase-like (PK-like)"/>
    <property type="match status" value="1"/>
</dbReference>
<dbReference type="PANTHER" id="PTHR24346">
    <property type="entry name" value="MAP/MICROTUBULE AFFINITY-REGULATING KINASE"/>
    <property type="match status" value="1"/>
</dbReference>
<dbReference type="GeneID" id="100206440"/>
<dbReference type="Pfam" id="PF00069">
    <property type="entry name" value="Pkinase"/>
    <property type="match status" value="1"/>
</dbReference>
<feature type="domain" description="KA1" evidence="12">
    <location>
        <begin position="519"/>
        <end position="569"/>
    </location>
</feature>
<evidence type="ECO:0000256" key="1">
    <source>
        <dbReference type="ARBA" id="ARBA00006234"/>
    </source>
</evidence>
<dbReference type="InterPro" id="IPR008271">
    <property type="entry name" value="Ser/Thr_kinase_AS"/>
</dbReference>
<dbReference type="PROSITE" id="PS50032">
    <property type="entry name" value="KA1"/>
    <property type="match status" value="1"/>
</dbReference>
<dbReference type="PROSITE" id="PS50011">
    <property type="entry name" value="PROTEIN_KINASE_DOM"/>
    <property type="match status" value="1"/>
</dbReference>
<evidence type="ECO:0000256" key="4">
    <source>
        <dbReference type="ARBA" id="ARBA00022679"/>
    </source>
</evidence>
<dbReference type="GO" id="GO:0016301">
    <property type="term" value="F:kinase activity"/>
    <property type="evidence" value="ECO:0007669"/>
    <property type="project" value="UniProtKB-KW"/>
</dbReference>
<feature type="binding site" evidence="10">
    <location>
        <position position="48"/>
    </location>
    <ligand>
        <name>ATP</name>
        <dbReference type="ChEBI" id="CHEBI:30616"/>
    </ligand>
</feature>
<dbReference type="InterPro" id="IPR017441">
    <property type="entry name" value="Protein_kinase_ATP_BS"/>
</dbReference>
<dbReference type="PROSITE" id="PS00108">
    <property type="entry name" value="PROTEIN_KINASE_ST"/>
    <property type="match status" value="1"/>
</dbReference>
<dbReference type="Pfam" id="PF02149">
    <property type="entry name" value="KA1"/>
    <property type="match status" value="1"/>
</dbReference>
<dbReference type="EC" id="2.7.11.1" evidence="2"/>
<keyword evidence="7 10" id="KW-0067">ATP-binding</keyword>
<evidence type="ECO:0000313" key="14">
    <source>
        <dbReference type="RefSeq" id="XP_065669235.1"/>
    </source>
</evidence>
<comment type="catalytic activity">
    <reaction evidence="9">
        <text>L-seryl-[protein] + ATP = O-phospho-L-seryl-[protein] + ADP + H(+)</text>
        <dbReference type="Rhea" id="RHEA:17989"/>
        <dbReference type="Rhea" id="RHEA-COMP:9863"/>
        <dbReference type="Rhea" id="RHEA-COMP:11604"/>
        <dbReference type="ChEBI" id="CHEBI:15378"/>
        <dbReference type="ChEBI" id="CHEBI:29999"/>
        <dbReference type="ChEBI" id="CHEBI:30616"/>
        <dbReference type="ChEBI" id="CHEBI:83421"/>
        <dbReference type="ChEBI" id="CHEBI:456216"/>
        <dbReference type="EC" id="2.7.11.1"/>
    </reaction>
</comment>
<proteinExistence type="inferred from homology"/>
<feature type="domain" description="Protein kinase" evidence="11">
    <location>
        <begin position="19"/>
        <end position="277"/>
    </location>
</feature>
<dbReference type="SMART" id="SM00220">
    <property type="entry name" value="S_TKc"/>
    <property type="match status" value="1"/>
</dbReference>
<dbReference type="Gene3D" id="3.30.310.80">
    <property type="entry name" value="Kinase associated domain 1, KA1"/>
    <property type="match status" value="1"/>
</dbReference>
<evidence type="ECO:0000313" key="13">
    <source>
        <dbReference type="Proteomes" id="UP001652625"/>
    </source>
</evidence>
<dbReference type="CDD" id="cd14341">
    <property type="entry name" value="UBA_MELK"/>
    <property type="match status" value="1"/>
</dbReference>
<evidence type="ECO:0000256" key="3">
    <source>
        <dbReference type="ARBA" id="ARBA00022527"/>
    </source>
</evidence>
<evidence type="ECO:0000256" key="6">
    <source>
        <dbReference type="ARBA" id="ARBA00022777"/>
    </source>
</evidence>
<dbReference type="InterPro" id="IPR028375">
    <property type="entry name" value="KA1/Ssp2_C"/>
</dbReference>
<keyword evidence="13" id="KW-1185">Reference proteome</keyword>
<evidence type="ECO:0000256" key="9">
    <source>
        <dbReference type="ARBA" id="ARBA00048679"/>
    </source>
</evidence>
<evidence type="ECO:0000256" key="7">
    <source>
        <dbReference type="ARBA" id="ARBA00022840"/>
    </source>
</evidence>
<dbReference type="PROSITE" id="PS00107">
    <property type="entry name" value="PROTEIN_KINASE_ATP"/>
    <property type="match status" value="1"/>
</dbReference>
<protein>
    <recommendedName>
        <fullName evidence="2">non-specific serine/threonine protein kinase</fullName>
        <ecNumber evidence="2">2.7.11.1</ecNumber>
    </recommendedName>
</protein>
<accession>A0ABM4D4L7</accession>
<gene>
    <name evidence="14" type="primary">LOC100206440</name>
</gene>
<sequence>MPEILSKKDLFPKELDAYENKNEKLGEGGFAEVHLAEHRPTGIKVAIKVMNKRMLEKMGDLHRAYREIEAMKRLGCHQHICQLYQVVETNEDIFLVLEYVSGGELFDYIVSRERLSEKESRSFFRQIVSAVAYIHSNGLAHRDLKPENMLLDGNNCIKIIDFGLASNPETDLFQPLATCCGSPAYAAPELISGKSYFGTEADLWSLGVVLYGLLNGFLPFDVDEEESTFALYEKIKIGKFDVPEWLSNETVSILSQLLEVDPEKRITTKDLLTHPWMCEGYGSHVNWQSTLKRDKPESKIIEELSDYYNISLDQNMEDMVKEYKYDSLTAHYFLLYKLRQKTPRPKVSFKTPVRVKEPKIIHKTPSRQNCMSVCIDDINITPTRQNRSKSCSNEEADEKVYISPLRDTREKASSHVDNLSKLLTLTPALQKNSILSSMGTTTPRFAKRIGKRVVNLMTPRKQGTDAPRKVKGFYKVSTTSTKPPNDVRRELQNAIMKLKENNKIYSYELTRYLFKCKSLDERRNKLIFQLEVCSVPGLDTVTGIRHSRLKGDSWSYKKMCDNIMDMMKL</sequence>
<dbReference type="InterPro" id="IPR011009">
    <property type="entry name" value="Kinase-like_dom_sf"/>
</dbReference>
<dbReference type="CDD" id="cd12198">
    <property type="entry name" value="MELK_C"/>
    <property type="match status" value="1"/>
</dbReference>
<reference evidence="14" key="1">
    <citation type="submission" date="2025-08" db="UniProtKB">
        <authorList>
            <consortium name="RefSeq"/>
        </authorList>
    </citation>
    <scope>IDENTIFICATION</scope>
</reference>
<evidence type="ECO:0000256" key="10">
    <source>
        <dbReference type="PROSITE-ProRule" id="PRU10141"/>
    </source>
</evidence>
<keyword evidence="3" id="KW-0723">Serine/threonine-protein kinase</keyword>
<dbReference type="SUPFAM" id="SSF103243">
    <property type="entry name" value="KA1-like"/>
    <property type="match status" value="1"/>
</dbReference>
<evidence type="ECO:0000259" key="12">
    <source>
        <dbReference type="PROSITE" id="PS50032"/>
    </source>
</evidence>
<comment type="catalytic activity">
    <reaction evidence="8">
        <text>L-threonyl-[protein] + ATP = O-phospho-L-threonyl-[protein] + ADP + H(+)</text>
        <dbReference type="Rhea" id="RHEA:46608"/>
        <dbReference type="Rhea" id="RHEA-COMP:11060"/>
        <dbReference type="Rhea" id="RHEA-COMP:11605"/>
        <dbReference type="ChEBI" id="CHEBI:15378"/>
        <dbReference type="ChEBI" id="CHEBI:30013"/>
        <dbReference type="ChEBI" id="CHEBI:30616"/>
        <dbReference type="ChEBI" id="CHEBI:61977"/>
        <dbReference type="ChEBI" id="CHEBI:456216"/>
        <dbReference type="EC" id="2.7.11.1"/>
    </reaction>
</comment>
<dbReference type="Proteomes" id="UP001652625">
    <property type="component" value="Chromosome 12"/>
</dbReference>
<evidence type="ECO:0000259" key="11">
    <source>
        <dbReference type="PROSITE" id="PS50011"/>
    </source>
</evidence>
<dbReference type="InterPro" id="IPR000719">
    <property type="entry name" value="Prot_kinase_dom"/>
</dbReference>
<dbReference type="PANTHER" id="PTHR24346:SF30">
    <property type="entry name" value="MATERNAL EMBRYONIC LEUCINE ZIPPER KINASE"/>
    <property type="match status" value="1"/>
</dbReference>
<keyword evidence="5 10" id="KW-0547">Nucleotide-binding</keyword>
<dbReference type="InterPro" id="IPR001772">
    <property type="entry name" value="KA1_dom"/>
</dbReference>
<organism evidence="13 14">
    <name type="scientific">Hydra vulgaris</name>
    <name type="common">Hydra</name>
    <name type="synonym">Hydra attenuata</name>
    <dbReference type="NCBI Taxonomy" id="6087"/>
    <lineage>
        <taxon>Eukaryota</taxon>
        <taxon>Metazoa</taxon>
        <taxon>Cnidaria</taxon>
        <taxon>Hydrozoa</taxon>
        <taxon>Hydroidolina</taxon>
        <taxon>Anthoathecata</taxon>
        <taxon>Aplanulata</taxon>
        <taxon>Hydridae</taxon>
        <taxon>Hydra</taxon>
    </lineage>
</organism>
<dbReference type="RefSeq" id="XP_065669235.1">
    <property type="nucleotide sequence ID" value="XM_065813163.1"/>
</dbReference>
<evidence type="ECO:0000256" key="5">
    <source>
        <dbReference type="ARBA" id="ARBA00022741"/>
    </source>
</evidence>
<evidence type="ECO:0000256" key="8">
    <source>
        <dbReference type="ARBA" id="ARBA00047899"/>
    </source>
</evidence>
<dbReference type="Gene3D" id="1.10.510.10">
    <property type="entry name" value="Transferase(Phosphotransferase) domain 1"/>
    <property type="match status" value="1"/>
</dbReference>
<comment type="similarity">
    <text evidence="1">Belongs to the protein kinase superfamily. CAMK Ser/Thr protein kinase family. SNF1 subfamily.</text>
</comment>